<proteinExistence type="inferred from homology"/>
<dbReference type="InterPro" id="IPR025659">
    <property type="entry name" value="Tubby-like_C"/>
</dbReference>
<protein>
    <recommendedName>
        <fullName evidence="3">Phospholipid scramblase</fullName>
    </recommendedName>
</protein>
<dbReference type="EMBL" id="HBHX01002475">
    <property type="protein sequence ID" value="CAE0098739.1"/>
    <property type="molecule type" value="Transcribed_RNA"/>
</dbReference>
<name>A0A7S3ACR7_9EUKA</name>
<gene>
    <name evidence="2" type="ORF">HERI1096_LOCUS1360</name>
</gene>
<reference evidence="2" key="1">
    <citation type="submission" date="2021-01" db="EMBL/GenBank/DDBJ databases">
        <authorList>
            <person name="Corre E."/>
            <person name="Pelletier E."/>
            <person name="Niang G."/>
            <person name="Scheremetjew M."/>
            <person name="Finn R."/>
            <person name="Kale V."/>
            <person name="Holt S."/>
            <person name="Cochrane G."/>
            <person name="Meng A."/>
            <person name="Brown T."/>
            <person name="Cohen L."/>
        </authorList>
    </citation>
    <scope>NUCLEOTIDE SEQUENCE</scope>
    <source>
        <strain evidence="2">CCMP281</strain>
    </source>
</reference>
<evidence type="ECO:0008006" key="3">
    <source>
        <dbReference type="Google" id="ProtNLM"/>
    </source>
</evidence>
<comment type="similarity">
    <text evidence="1">Belongs to the LOR family.</text>
</comment>
<evidence type="ECO:0000313" key="2">
    <source>
        <dbReference type="EMBL" id="CAE0098739.1"/>
    </source>
</evidence>
<dbReference type="SUPFAM" id="SSF54518">
    <property type="entry name" value="Tubby C-terminal domain-like"/>
    <property type="match status" value="1"/>
</dbReference>
<evidence type="ECO:0000256" key="1">
    <source>
        <dbReference type="ARBA" id="ARBA00005437"/>
    </source>
</evidence>
<dbReference type="AlphaFoldDB" id="A0A7S3ACR7"/>
<dbReference type="InterPro" id="IPR038595">
    <property type="entry name" value="LOR_sf"/>
</dbReference>
<dbReference type="InterPro" id="IPR007612">
    <property type="entry name" value="LOR"/>
</dbReference>
<dbReference type="Pfam" id="PF04525">
    <property type="entry name" value="LOR"/>
    <property type="match status" value="1"/>
</dbReference>
<accession>A0A7S3ACR7</accession>
<sequence length="228" mass="25407">MVFGKLNPFAKLPEAEGFLEEHAVGAYNRLAPPTDKMTTFAVKQKLLSLTGQSMSIKDNEGNLIASIDGKIFTLRDRCVIFGADGRPACCIIQKILSMSPAYFIYSFKPYFNGQKPTGEKQDGKDLYAWAKVWKRLVAVTDEFEICMAVNDNEYQQPEHGLFKAVAPSMLSPKLMVKKDGRGCALVERRVIDFGELIDMNGWMLTVSKGIDPILMIALISVKDAIKDE</sequence>
<dbReference type="Gene3D" id="2.40.160.200">
    <property type="entry name" value="LURP1-related"/>
    <property type="match status" value="1"/>
</dbReference>
<organism evidence="2">
    <name type="scientific">Haptolina ericina</name>
    <dbReference type="NCBI Taxonomy" id="156174"/>
    <lineage>
        <taxon>Eukaryota</taxon>
        <taxon>Haptista</taxon>
        <taxon>Haptophyta</taxon>
        <taxon>Prymnesiophyceae</taxon>
        <taxon>Prymnesiales</taxon>
        <taxon>Prymnesiaceae</taxon>
        <taxon>Haptolina</taxon>
    </lineage>
</organism>